<dbReference type="HOGENOM" id="CLU_2748040_0_0_2"/>
<reference evidence="2 6" key="2">
    <citation type="journal article" date="2012" name="J. Bacteriol.">
        <title>Complete genome sequence of the metabolically versatile halophilic archaeon Haloferax mediterranei, a poly(3-hydroxybutyrate-co-3-hydroxyvalerate) producer.</title>
        <authorList>
            <person name="Han J."/>
            <person name="Zhang F."/>
            <person name="Hou J."/>
            <person name="Liu X."/>
            <person name="Li M."/>
            <person name="Liu H."/>
            <person name="Cai L."/>
            <person name="Zhang B."/>
            <person name="Chen Y."/>
            <person name="Zhou J."/>
            <person name="Hu S."/>
            <person name="Xiang H."/>
        </authorList>
    </citation>
    <scope>NUCLEOTIDE SEQUENCE [LARGE SCALE GENOMIC DNA]</scope>
    <source>
        <strain evidence="6">ATCC 33500 / DSM 1411 / JCM 8866 / NBRC 14739 / NCIMB 2177 / R-4</strain>
        <strain evidence="2">CGMCC 1.2087</strain>
    </source>
</reference>
<dbReference type="Proteomes" id="UP000299011">
    <property type="component" value="Chromosome"/>
</dbReference>
<dbReference type="GeneID" id="40155093"/>
<sequence>MSLRAIVEDNAFKYFLLVGGLAAVIDLLTTYFETGGVDLLVSALHFVVVVIFAVPLIAYWNYMDRRAEAE</sequence>
<evidence type="ECO:0000313" key="6">
    <source>
        <dbReference type="Proteomes" id="UP000006469"/>
    </source>
</evidence>
<evidence type="ECO:0000313" key="4">
    <source>
        <dbReference type="EMBL" id="EMA00011.1"/>
    </source>
</evidence>
<evidence type="ECO:0000256" key="1">
    <source>
        <dbReference type="SAM" id="Phobius"/>
    </source>
</evidence>
<keyword evidence="1" id="KW-0472">Membrane</keyword>
<keyword evidence="7" id="KW-1185">Reference proteome</keyword>
<keyword evidence="1" id="KW-0812">Transmembrane</keyword>
<evidence type="ECO:0000313" key="7">
    <source>
        <dbReference type="Proteomes" id="UP000011603"/>
    </source>
</evidence>
<dbReference type="EMBL" id="CP001868">
    <property type="protein sequence ID" value="AFK19689.2"/>
    <property type="molecule type" value="Genomic_DNA"/>
</dbReference>
<dbReference type="PATRIC" id="fig|523841.21.peg.2378"/>
<dbReference type="AlphaFoldDB" id="I3R629"/>
<reference evidence="2" key="1">
    <citation type="journal article" date="2012" name="Appl. Environ. Microbiol.">
        <title>Identification of the haloarchaeal phasin (PhaP) that functions in polyhydroxyalkanoate accumulation and granule formation in Haloferax mediterranei.</title>
        <authorList>
            <person name="Cai S."/>
            <person name="Cai L."/>
            <person name="Liu H."/>
            <person name="Liu X."/>
            <person name="Han J."/>
            <person name="Zhou J."/>
            <person name="Xiang H."/>
        </authorList>
    </citation>
    <scope>NUCLEOTIDE SEQUENCE</scope>
    <source>
        <strain evidence="2">CGMCC 1.2087</strain>
    </source>
</reference>
<proteinExistence type="predicted"/>
<dbReference type="PaxDb" id="523841-HFX_1997"/>
<reference evidence="5 9" key="6">
    <citation type="submission" date="2019-04" db="EMBL/GenBank/DDBJ databases">
        <title>Methylomes of two halophilic Archaea, Haloarcula marismortui and Haloferax mediterranei.</title>
        <authorList>
            <person name="DasSarma S."/>
            <person name="DasSarma P."/>
            <person name="DasSarma S."/>
            <person name="Fomenkov A."/>
            <person name="Vincze T."/>
            <person name="Anton B.P."/>
            <person name="Roberts R.J."/>
        </authorList>
    </citation>
    <scope>NUCLEOTIDE SEQUENCE [LARGE SCALE GENOMIC DNA]</scope>
    <source>
        <strain evidence="5">ATCC 33500</strain>
        <strain evidence="9">ATCC 33500 / DSM 1411 / JCM 8866 / NBRC 14739 / NCIMB 2177 / R-4</strain>
    </source>
</reference>
<dbReference type="EMBL" id="AOLO01000009">
    <property type="protein sequence ID" value="EMA00011.1"/>
    <property type="molecule type" value="Genomic_DNA"/>
</dbReference>
<evidence type="ECO:0000313" key="2">
    <source>
        <dbReference type="EMBL" id="AFK19689.2"/>
    </source>
</evidence>
<dbReference type="KEGG" id="hme:HFX_1997"/>
<accession>M0ITJ2</accession>
<name>I3R629_HALMT</name>
<accession>I3R629</accession>
<gene>
    <name evidence="2" type="ordered locus">HFX_1997</name>
    <name evidence="3" type="ORF">BM92_10720</name>
    <name evidence="4" type="ORF">C439_11763</name>
    <name evidence="5" type="ORF">E6P09_01710</name>
</gene>
<dbReference type="EMBL" id="CP007551">
    <property type="protein sequence ID" value="AHZ23078.1"/>
    <property type="molecule type" value="Genomic_DNA"/>
</dbReference>
<evidence type="ECO:0000313" key="9">
    <source>
        <dbReference type="Proteomes" id="UP000299011"/>
    </source>
</evidence>
<dbReference type="EMBL" id="CP039139">
    <property type="protein sequence ID" value="QCQ74062.1"/>
    <property type="molecule type" value="Genomic_DNA"/>
</dbReference>
<evidence type="ECO:0000313" key="8">
    <source>
        <dbReference type="Proteomes" id="UP000027075"/>
    </source>
</evidence>
<dbReference type="RefSeq" id="WP_004059335.1">
    <property type="nucleotide sequence ID" value="NC_017941.2"/>
</dbReference>
<keyword evidence="1" id="KW-1133">Transmembrane helix</keyword>
<reference evidence="2" key="5">
    <citation type="submission" date="2014-05" db="EMBL/GenBank/DDBJ databases">
        <authorList>
            <person name="Wang L."/>
            <person name="Yang H."/>
            <person name="Xiang H."/>
        </authorList>
    </citation>
    <scope>NUCLEOTIDE SEQUENCE</scope>
    <source>
        <strain evidence="2">CGMCC 1.2087</strain>
    </source>
</reference>
<dbReference type="Proteomes" id="UP000011603">
    <property type="component" value="Unassembled WGS sequence"/>
</dbReference>
<evidence type="ECO:0000313" key="5">
    <source>
        <dbReference type="EMBL" id="QCQ74062.1"/>
    </source>
</evidence>
<protein>
    <submittedName>
        <fullName evidence="2">Uncharacterized protein</fullName>
    </submittedName>
</protein>
<dbReference type="OrthoDB" id="286356at2157"/>
<dbReference type="Proteomes" id="UP000027075">
    <property type="component" value="Chromosome"/>
</dbReference>
<reference evidence="4 7" key="3">
    <citation type="journal article" date="2014" name="PLoS Genet.">
        <title>Phylogenetically driven sequencing of extremely halophilic archaea reveals strategies for static and dynamic osmo-response.</title>
        <authorList>
            <person name="Becker E.A."/>
            <person name="Seitzer P.M."/>
            <person name="Tritt A."/>
            <person name="Larsen D."/>
            <person name="Krusor M."/>
            <person name="Yao A.I."/>
            <person name="Wu D."/>
            <person name="Madern D."/>
            <person name="Eisen J.A."/>
            <person name="Darling A.E."/>
            <person name="Facciotti M.T."/>
        </authorList>
    </citation>
    <scope>NUCLEOTIDE SEQUENCE [LARGE SCALE GENOMIC DNA]</scope>
    <source>
        <strain evidence="4">ATCC 33500</strain>
        <strain evidence="7">ATCC 33500 / DSM 1411 / JCM 8866 / NBRC 14739 / NCIMB 2177 / R-4</strain>
    </source>
</reference>
<dbReference type="Proteomes" id="UP000006469">
    <property type="component" value="Chromosome"/>
</dbReference>
<evidence type="ECO:0000313" key="3">
    <source>
        <dbReference type="EMBL" id="AHZ23078.1"/>
    </source>
</evidence>
<reference evidence="3 8" key="4">
    <citation type="submission" date="2014-04" db="EMBL/GenBank/DDBJ databases">
        <title>Transcriptional profiles of Haloferax mediterranei on the basis of nitrogen availability.</title>
        <authorList>
            <person name="Bautista V."/>
        </authorList>
    </citation>
    <scope>NUCLEOTIDE SEQUENCE [LARGE SCALE GENOMIC DNA]</scope>
    <source>
        <strain evidence="3">ATCC 33500</strain>
        <strain evidence="8">ATCC 33500 / DSM 1411 / JCM 8866 / NBRC 14739 / NCIMB 2177 / R-4</strain>
    </source>
</reference>
<dbReference type="STRING" id="523841.HFX_1997"/>
<feature type="transmembrane region" description="Helical" evidence="1">
    <location>
        <begin position="44"/>
        <end position="62"/>
    </location>
</feature>
<organism evidence="2 6">
    <name type="scientific">Haloferax mediterranei (strain ATCC 33500 / DSM 1411 / JCM 8866 / NBRC 14739 / NCIMB 2177 / R-4)</name>
    <name type="common">Halobacterium mediterranei</name>
    <dbReference type="NCBI Taxonomy" id="523841"/>
    <lineage>
        <taxon>Archaea</taxon>
        <taxon>Methanobacteriati</taxon>
        <taxon>Methanobacteriota</taxon>
        <taxon>Stenosarchaea group</taxon>
        <taxon>Halobacteria</taxon>
        <taxon>Halobacteriales</taxon>
        <taxon>Haloferacaceae</taxon>
        <taxon>Haloferax</taxon>
    </lineage>
</organism>
<feature type="transmembrane region" description="Helical" evidence="1">
    <location>
        <begin position="12"/>
        <end position="32"/>
    </location>
</feature>
<dbReference type="eggNOG" id="arCOG11899">
    <property type="taxonomic scope" value="Archaea"/>
</dbReference>